<reference evidence="15 16" key="1">
    <citation type="submission" date="2018-05" db="EMBL/GenBank/DDBJ databases">
        <title>Genomic Encyclopedia of Type Strains, Phase IV (KMG-IV): sequencing the most valuable type-strain genomes for metagenomic binning, comparative biology and taxonomic classification.</title>
        <authorList>
            <person name="Goeker M."/>
        </authorList>
    </citation>
    <scope>NUCLEOTIDE SEQUENCE [LARGE SCALE GENOMIC DNA]</scope>
    <source>
        <strain evidence="15 16">DSM 26006</strain>
    </source>
</reference>
<dbReference type="PROSITE" id="PS50198">
    <property type="entry name" value="PPIC_PPIASE_2"/>
    <property type="match status" value="1"/>
</dbReference>
<evidence type="ECO:0000256" key="10">
    <source>
        <dbReference type="ARBA" id="ARBA00040743"/>
    </source>
</evidence>
<dbReference type="PROSITE" id="PS01096">
    <property type="entry name" value="PPIC_PPIASE_1"/>
    <property type="match status" value="1"/>
</dbReference>
<dbReference type="InterPro" id="IPR000297">
    <property type="entry name" value="PPIase_PpiC"/>
</dbReference>
<keyword evidence="8 12" id="KW-0413">Isomerase</keyword>
<dbReference type="GO" id="GO:0003755">
    <property type="term" value="F:peptidyl-prolyl cis-trans isomerase activity"/>
    <property type="evidence" value="ECO:0007669"/>
    <property type="project" value="UniProtKB-KW"/>
</dbReference>
<dbReference type="RefSeq" id="WP_110011965.1">
    <property type="nucleotide sequence ID" value="NZ_QGUB01000001.1"/>
</dbReference>
<evidence type="ECO:0000313" key="16">
    <source>
        <dbReference type="Proteomes" id="UP000246483"/>
    </source>
</evidence>
<evidence type="ECO:0000256" key="11">
    <source>
        <dbReference type="ARBA" id="ARBA00042775"/>
    </source>
</evidence>
<keyword evidence="3" id="KW-0997">Cell inner membrane</keyword>
<comment type="subcellular location">
    <subcellularLocation>
        <location evidence="1">Cell inner membrane</location>
        <topology evidence="1">Single-pass type II membrane protein</topology>
        <orientation evidence="1">Periplasmic side</orientation>
    </subcellularLocation>
</comment>
<dbReference type="InterPro" id="IPR052029">
    <property type="entry name" value="PpiD_chaperone"/>
</dbReference>
<protein>
    <recommendedName>
        <fullName evidence="10">Periplasmic chaperone PpiD</fullName>
    </recommendedName>
    <alternativeName>
        <fullName evidence="11">Periplasmic folding chaperone</fullName>
    </alternativeName>
</protein>
<dbReference type="GO" id="GO:0005886">
    <property type="term" value="C:plasma membrane"/>
    <property type="evidence" value="ECO:0007669"/>
    <property type="project" value="UniProtKB-SubCell"/>
</dbReference>
<dbReference type="Gene3D" id="3.10.50.40">
    <property type="match status" value="1"/>
</dbReference>
<evidence type="ECO:0000256" key="6">
    <source>
        <dbReference type="ARBA" id="ARBA00023136"/>
    </source>
</evidence>
<dbReference type="InterPro" id="IPR023058">
    <property type="entry name" value="PPIase_PpiC_CS"/>
</dbReference>
<evidence type="ECO:0000256" key="9">
    <source>
        <dbReference type="ARBA" id="ARBA00038408"/>
    </source>
</evidence>
<dbReference type="Pfam" id="PF13616">
    <property type="entry name" value="Rotamase_3"/>
    <property type="match status" value="1"/>
</dbReference>
<comment type="similarity">
    <text evidence="9">Belongs to the PpiD chaperone family.</text>
</comment>
<dbReference type="EMBL" id="QGUB01000001">
    <property type="protein sequence ID" value="PWW49016.1"/>
    <property type="molecule type" value="Genomic_DNA"/>
</dbReference>
<evidence type="ECO:0000256" key="2">
    <source>
        <dbReference type="ARBA" id="ARBA00022475"/>
    </source>
</evidence>
<accession>A0A317RIV2</accession>
<name>A0A317RIV2_9BURK</name>
<dbReference type="Gene3D" id="1.10.4030.10">
    <property type="entry name" value="Porin chaperone SurA, peptide-binding domain"/>
    <property type="match status" value="1"/>
</dbReference>
<dbReference type="InterPro" id="IPR046357">
    <property type="entry name" value="PPIase_dom_sf"/>
</dbReference>
<keyword evidence="5 13" id="KW-1133">Transmembrane helix</keyword>
<dbReference type="OrthoDB" id="9812372at2"/>
<organism evidence="15 16">
    <name type="scientific">Melaminivora alkalimesophila</name>
    <dbReference type="NCBI Taxonomy" id="1165852"/>
    <lineage>
        <taxon>Bacteria</taxon>
        <taxon>Pseudomonadati</taxon>
        <taxon>Pseudomonadota</taxon>
        <taxon>Betaproteobacteria</taxon>
        <taxon>Burkholderiales</taxon>
        <taxon>Comamonadaceae</taxon>
        <taxon>Melaminivora</taxon>
    </lineage>
</organism>
<dbReference type="InterPro" id="IPR027304">
    <property type="entry name" value="Trigger_fact/SurA_dom_sf"/>
</dbReference>
<keyword evidence="6 13" id="KW-0472">Membrane</keyword>
<evidence type="ECO:0000256" key="4">
    <source>
        <dbReference type="ARBA" id="ARBA00022692"/>
    </source>
</evidence>
<feature type="domain" description="PpiC" evidence="14">
    <location>
        <begin position="267"/>
        <end position="370"/>
    </location>
</feature>
<sequence>MFESIRKHSKFVMLLLFLLIIPSFVLVGIDRNYFSGGSPVVARVDGKDITQDEWDNAHRMESDRIRAQSPGIDGRLLDSPQARYATLERLVRDRVLQAAAQKMNLMASDARLARELQSIPQIAALRRADGTLDTEAYRALVGAQGFTPEGFEARMRYDLAVAQVLGSVTGSALAGPVESALAFDALLQQREIQVARFKATDFASKVEVNDAAVKAYYEGHPEQFRQPEQASVEYVVLDLDAVKSGITLSEDDLRTYYKENLSRLAGQEERRASHILINAPKDAPAAERAQARERAEQLLAELREAPDRFAELARKNSQDPGSAEAGGDLGFFGRGAMVKPFEDATFGLAKGEISDVVETDFGYHIIRLTDVKAPKEPSFEELRPTLEADLLQQQAQRKFAEMAESFANAVYEQAEGLQPVAEKFKLKIHTADAVARQPAPGAEGPLASARFLEALFEPESLQSKRNTEAVEIAPSTLVAGRITAYQPAMTLPLEQAQDRARTLFLAARSAELARQEGEARLAAWKADPKSATGLSAPQVISREEARGQPRAIVDAALHAPVDALPSWVGVDLGPEGYAVVKLNRIVAREGLDEARRAAERQQYAQAWGNAEALAYYELLKQRFKVQIKAPRPAAGAALQED</sequence>
<evidence type="ECO:0000256" key="7">
    <source>
        <dbReference type="ARBA" id="ARBA00023186"/>
    </source>
</evidence>
<dbReference type="Pfam" id="PF13624">
    <property type="entry name" value="SurA_N_3"/>
    <property type="match status" value="1"/>
</dbReference>
<dbReference type="SUPFAM" id="SSF54534">
    <property type="entry name" value="FKBP-like"/>
    <property type="match status" value="1"/>
</dbReference>
<dbReference type="SUPFAM" id="SSF109998">
    <property type="entry name" value="Triger factor/SurA peptide-binding domain-like"/>
    <property type="match status" value="1"/>
</dbReference>
<dbReference type="PANTHER" id="PTHR47529:SF1">
    <property type="entry name" value="PERIPLASMIC CHAPERONE PPID"/>
    <property type="match status" value="1"/>
</dbReference>
<dbReference type="AlphaFoldDB" id="A0A317RIV2"/>
<evidence type="ECO:0000256" key="8">
    <source>
        <dbReference type="ARBA" id="ARBA00023235"/>
    </source>
</evidence>
<evidence type="ECO:0000256" key="12">
    <source>
        <dbReference type="PROSITE-ProRule" id="PRU00278"/>
    </source>
</evidence>
<dbReference type="Proteomes" id="UP000246483">
    <property type="component" value="Unassembled WGS sequence"/>
</dbReference>
<evidence type="ECO:0000256" key="1">
    <source>
        <dbReference type="ARBA" id="ARBA00004382"/>
    </source>
</evidence>
<keyword evidence="16" id="KW-1185">Reference proteome</keyword>
<keyword evidence="2" id="KW-1003">Cell membrane</keyword>
<evidence type="ECO:0000256" key="3">
    <source>
        <dbReference type="ARBA" id="ARBA00022519"/>
    </source>
</evidence>
<dbReference type="PANTHER" id="PTHR47529">
    <property type="entry name" value="PEPTIDYL-PROLYL CIS-TRANS ISOMERASE D"/>
    <property type="match status" value="1"/>
</dbReference>
<comment type="caution">
    <text evidence="15">The sequence shown here is derived from an EMBL/GenBank/DDBJ whole genome shotgun (WGS) entry which is preliminary data.</text>
</comment>
<evidence type="ECO:0000256" key="5">
    <source>
        <dbReference type="ARBA" id="ARBA00022989"/>
    </source>
</evidence>
<evidence type="ECO:0000313" key="15">
    <source>
        <dbReference type="EMBL" id="PWW49016.1"/>
    </source>
</evidence>
<proteinExistence type="inferred from homology"/>
<keyword evidence="12" id="KW-0697">Rotamase</keyword>
<evidence type="ECO:0000259" key="14">
    <source>
        <dbReference type="PROSITE" id="PS50198"/>
    </source>
</evidence>
<feature type="transmembrane region" description="Helical" evidence="13">
    <location>
        <begin position="12"/>
        <end position="29"/>
    </location>
</feature>
<gene>
    <name evidence="15" type="ORF">DFR36_101535</name>
</gene>
<keyword evidence="4 13" id="KW-0812">Transmembrane</keyword>
<evidence type="ECO:0000256" key="13">
    <source>
        <dbReference type="SAM" id="Phobius"/>
    </source>
</evidence>
<keyword evidence="7" id="KW-0143">Chaperone</keyword>